<reference evidence="1 2" key="1">
    <citation type="submission" date="2024-04" db="EMBL/GenBank/DDBJ databases">
        <authorList>
            <person name="Waldvogel A.-M."/>
            <person name="Schoenle A."/>
        </authorList>
    </citation>
    <scope>NUCLEOTIDE SEQUENCE [LARGE SCALE GENOMIC DNA]</scope>
</reference>
<accession>A0AAV2MDV3</accession>
<protein>
    <submittedName>
        <fullName evidence="1">Uncharacterized protein</fullName>
    </submittedName>
</protein>
<gene>
    <name evidence="1" type="ORF">KC01_LOCUS37903</name>
</gene>
<name>A0AAV2MDV3_KNICA</name>
<evidence type="ECO:0000313" key="2">
    <source>
        <dbReference type="Proteomes" id="UP001497482"/>
    </source>
</evidence>
<evidence type="ECO:0000313" key="1">
    <source>
        <dbReference type="EMBL" id="CAL1611497.1"/>
    </source>
</evidence>
<sequence length="131" mass="14409">MLSTPTCVCYYTSRLLRSPSERSLFSPLPSQLISSRLRPESLLPLGRLVSITSDGDARWSPMCPCYLFLQPVVANPIYCRRDVPLQSALDPLCAHPSRAATDMRPSAQHLDTLALLASRDTSYLPNACSAV</sequence>
<organism evidence="1 2">
    <name type="scientific">Knipowitschia caucasica</name>
    <name type="common">Caucasian dwarf goby</name>
    <name type="synonym">Pomatoschistus caucasicus</name>
    <dbReference type="NCBI Taxonomy" id="637954"/>
    <lineage>
        <taxon>Eukaryota</taxon>
        <taxon>Metazoa</taxon>
        <taxon>Chordata</taxon>
        <taxon>Craniata</taxon>
        <taxon>Vertebrata</taxon>
        <taxon>Euteleostomi</taxon>
        <taxon>Actinopterygii</taxon>
        <taxon>Neopterygii</taxon>
        <taxon>Teleostei</taxon>
        <taxon>Neoteleostei</taxon>
        <taxon>Acanthomorphata</taxon>
        <taxon>Gobiaria</taxon>
        <taxon>Gobiiformes</taxon>
        <taxon>Gobioidei</taxon>
        <taxon>Gobiidae</taxon>
        <taxon>Gobiinae</taxon>
        <taxon>Knipowitschia</taxon>
    </lineage>
</organism>
<proteinExistence type="predicted"/>
<dbReference type="Proteomes" id="UP001497482">
    <property type="component" value="Chromosome 7"/>
</dbReference>
<dbReference type="EMBL" id="OZ035829">
    <property type="protein sequence ID" value="CAL1611497.1"/>
    <property type="molecule type" value="Genomic_DNA"/>
</dbReference>
<keyword evidence="2" id="KW-1185">Reference proteome</keyword>
<dbReference type="AlphaFoldDB" id="A0AAV2MDV3"/>